<name>A0A8S5NFD9_9CAUD</name>
<evidence type="ECO:0000256" key="1">
    <source>
        <dbReference type="SAM" id="MobiDB-lite"/>
    </source>
</evidence>
<accession>A0A8S5NFD9</accession>
<protein>
    <submittedName>
        <fullName evidence="2">Uncharacterized protein</fullName>
    </submittedName>
</protein>
<proteinExistence type="predicted"/>
<reference evidence="2" key="1">
    <citation type="journal article" date="2021" name="Proc. Natl. Acad. Sci. U.S.A.">
        <title>A Catalog of Tens of Thousands of Viruses from Human Metagenomes Reveals Hidden Associations with Chronic Diseases.</title>
        <authorList>
            <person name="Tisza M.J."/>
            <person name="Buck C.B."/>
        </authorList>
    </citation>
    <scope>NUCLEOTIDE SEQUENCE</scope>
    <source>
        <strain evidence="2">CtNDP2</strain>
    </source>
</reference>
<sequence>MVCTNKDLYKSVRKCPGTIIRPGIKPKFLAIPLSQILTWPKLPDPGDTTKGLEELATYKGDFTLATDAKWHVVDLVALKSSITTETQGEAPSATFLNKAEYIIGGTDADITGFGRMAINDELVYAQQDPNGRFRILGNEMFPVKSTFAQNSGASATDSKTSTLSVEATDFCPAPFYDGKLETDEGDIKGSDGSVWVASEEK</sequence>
<evidence type="ECO:0000313" key="2">
    <source>
        <dbReference type="EMBL" id="DAD93010.1"/>
    </source>
</evidence>
<organism evidence="2">
    <name type="scientific">Siphoviridae sp. ctNDP2</name>
    <dbReference type="NCBI Taxonomy" id="2826265"/>
    <lineage>
        <taxon>Viruses</taxon>
        <taxon>Duplodnaviria</taxon>
        <taxon>Heunggongvirae</taxon>
        <taxon>Uroviricota</taxon>
        <taxon>Caudoviricetes</taxon>
    </lineage>
</organism>
<dbReference type="EMBL" id="BK015150">
    <property type="protein sequence ID" value="DAD93010.1"/>
    <property type="molecule type" value="Genomic_DNA"/>
</dbReference>
<feature type="region of interest" description="Disordered" evidence="1">
    <location>
        <begin position="181"/>
        <end position="201"/>
    </location>
</feature>